<organism evidence="2 5">
    <name type="scientific">Yersinia aldovae</name>
    <dbReference type="NCBI Taxonomy" id="29483"/>
    <lineage>
        <taxon>Bacteria</taxon>
        <taxon>Pseudomonadati</taxon>
        <taxon>Pseudomonadota</taxon>
        <taxon>Gammaproteobacteria</taxon>
        <taxon>Enterobacterales</taxon>
        <taxon>Yersiniaceae</taxon>
        <taxon>Yersinia</taxon>
    </lineage>
</organism>
<reference evidence="3 4" key="1">
    <citation type="submission" date="2015-03" db="EMBL/GenBank/DDBJ databases">
        <authorList>
            <consortium name="Pathogen Informatics"/>
            <person name="Murphy D."/>
        </authorList>
    </citation>
    <scope>NUCLEOTIDE SEQUENCE [LARGE SCALE GENOMIC DNA]</scope>
    <source>
        <strain evidence="3 4">IP08791</strain>
    </source>
</reference>
<protein>
    <submittedName>
        <fullName evidence="2">Uncharacterized protein</fullName>
    </submittedName>
</protein>
<evidence type="ECO:0000313" key="3">
    <source>
        <dbReference type="EMBL" id="CNL24482.1"/>
    </source>
</evidence>
<dbReference type="EMBL" id="CQEH01000011">
    <property type="protein sequence ID" value="CNL24482.1"/>
    <property type="molecule type" value="Genomic_DNA"/>
</dbReference>
<reference evidence="2 5" key="2">
    <citation type="submission" date="2015-03" db="EMBL/GenBank/DDBJ databases">
        <authorList>
            <person name="Murphy D."/>
        </authorList>
    </citation>
    <scope>NUCLEOTIDE SEQUENCE [LARGE SCALE GENOMIC DNA]</scope>
    <source>
        <strain evidence="2 5">IP06005</strain>
    </source>
</reference>
<name>A0A0T9TUA2_YERAL</name>
<feature type="region of interest" description="Disordered" evidence="1">
    <location>
        <begin position="18"/>
        <end position="37"/>
    </location>
</feature>
<evidence type="ECO:0000256" key="1">
    <source>
        <dbReference type="SAM" id="MobiDB-lite"/>
    </source>
</evidence>
<dbReference type="EMBL" id="CQEJ01000008">
    <property type="protein sequence ID" value="CNL02384.1"/>
    <property type="molecule type" value="Genomic_DNA"/>
</dbReference>
<sequence length="37" mass="4458">MKWRNVIYITKFSHLKKRDLKAKNHQDKASKPHPEAI</sequence>
<evidence type="ECO:0000313" key="2">
    <source>
        <dbReference type="EMBL" id="CNL02384.1"/>
    </source>
</evidence>
<accession>A0A0T9TUA2</accession>
<evidence type="ECO:0000313" key="4">
    <source>
        <dbReference type="Proteomes" id="UP000038647"/>
    </source>
</evidence>
<dbReference type="AlphaFoldDB" id="A0A0T9TUA2"/>
<gene>
    <name evidence="2" type="ORF">ERS137965_01816</name>
    <name evidence="3" type="ORF">ERS137966_02682</name>
</gene>
<feature type="compositionally biased region" description="Basic and acidic residues" evidence="1">
    <location>
        <begin position="21"/>
        <end position="37"/>
    </location>
</feature>
<dbReference type="Proteomes" id="UP000041595">
    <property type="component" value="Unassembled WGS sequence"/>
</dbReference>
<evidence type="ECO:0000313" key="5">
    <source>
        <dbReference type="Proteomes" id="UP000041595"/>
    </source>
</evidence>
<proteinExistence type="predicted"/>
<dbReference type="Proteomes" id="UP000038647">
    <property type="component" value="Unassembled WGS sequence"/>
</dbReference>
<keyword evidence="4" id="KW-1185">Reference proteome</keyword>